<keyword evidence="4" id="KW-0472">Membrane</keyword>
<sequence length="145" mass="15481">MKRQQRGFTLIELMIVVAIIGILAAIAVPQYQNYVTQSKVTSAFSTLKSLQTPAELAVQQGNTFADESDPKVNELGLNNDAISNGEISLSGFDSTTPSIAFEFDEGDLDGKNLTLTRQTDGGWECTASSGMADDVVPESCVDDSP</sequence>
<keyword evidence="4" id="KW-0812">Transmembrane</keyword>
<feature type="transmembrane region" description="Helical" evidence="4">
    <location>
        <begin position="7"/>
        <end position="28"/>
    </location>
</feature>
<dbReference type="Pfam" id="PF07963">
    <property type="entry name" value="N_methyl"/>
    <property type="match status" value="1"/>
</dbReference>
<dbReference type="PANTHER" id="PTHR30093">
    <property type="entry name" value="GENERAL SECRETION PATHWAY PROTEIN G"/>
    <property type="match status" value="1"/>
</dbReference>
<keyword evidence="4" id="KW-1133">Transmembrane helix</keyword>
<evidence type="ECO:0000313" key="6">
    <source>
        <dbReference type="Proteomes" id="UP000186806"/>
    </source>
</evidence>
<dbReference type="AlphaFoldDB" id="A0A1Q8TAG5"/>
<dbReference type="PROSITE" id="PS00409">
    <property type="entry name" value="PROKAR_NTER_METHYL"/>
    <property type="match status" value="1"/>
</dbReference>
<keyword evidence="3" id="KW-0281">Fimbrium</keyword>
<dbReference type="RefSeq" id="WP_075369798.1">
    <property type="nucleotide sequence ID" value="NZ_MSDQ01000032.1"/>
</dbReference>
<dbReference type="GO" id="GO:0007155">
    <property type="term" value="P:cell adhesion"/>
    <property type="evidence" value="ECO:0007669"/>
    <property type="project" value="InterPro"/>
</dbReference>
<keyword evidence="2" id="KW-0488">Methylation</keyword>
<proteinExistence type="inferred from homology"/>
<reference evidence="5 6" key="1">
    <citation type="submission" date="2016-12" db="EMBL/GenBank/DDBJ databases">
        <title>Draft genome sequences of strains Salinicola socius SMB35, Salinicola sp. MH3R3-1 and Chromohalobacter sp. SMB17 from the Verkhnekamsk potash mining region of Russia.</title>
        <authorList>
            <person name="Mavrodi D.V."/>
            <person name="Olsson B.E."/>
            <person name="Korsakova E.S."/>
            <person name="Pyankova A."/>
            <person name="Mavrodi O.V."/>
            <person name="Plotnikova E.G."/>
        </authorList>
    </citation>
    <scope>NUCLEOTIDE SEQUENCE [LARGE SCALE GENOMIC DNA]</scope>
    <source>
        <strain evidence="5 6">SMB17</strain>
    </source>
</reference>
<accession>A0A1Q8TAG5</accession>
<protein>
    <recommendedName>
        <fullName evidence="7">Pilin</fullName>
    </recommendedName>
</protein>
<dbReference type="Proteomes" id="UP000186806">
    <property type="component" value="Unassembled WGS sequence"/>
</dbReference>
<dbReference type="InterPro" id="IPR045584">
    <property type="entry name" value="Pilin-like"/>
</dbReference>
<dbReference type="NCBIfam" id="TIGR02532">
    <property type="entry name" value="IV_pilin_GFxxxE"/>
    <property type="match status" value="1"/>
</dbReference>
<dbReference type="InterPro" id="IPR001082">
    <property type="entry name" value="Pilin"/>
</dbReference>
<organism evidence="5 6">
    <name type="scientific">Chromohalobacter japonicus</name>
    <dbReference type="NCBI Taxonomy" id="223900"/>
    <lineage>
        <taxon>Bacteria</taxon>
        <taxon>Pseudomonadati</taxon>
        <taxon>Pseudomonadota</taxon>
        <taxon>Gammaproteobacteria</taxon>
        <taxon>Oceanospirillales</taxon>
        <taxon>Halomonadaceae</taxon>
        <taxon>Chromohalobacter</taxon>
    </lineage>
</organism>
<comment type="caution">
    <text evidence="5">The sequence shown here is derived from an EMBL/GenBank/DDBJ whole genome shotgun (WGS) entry which is preliminary data.</text>
</comment>
<dbReference type="Pfam" id="PF00114">
    <property type="entry name" value="Pilin"/>
    <property type="match status" value="1"/>
</dbReference>
<evidence type="ECO:0000256" key="4">
    <source>
        <dbReference type="SAM" id="Phobius"/>
    </source>
</evidence>
<dbReference type="InterPro" id="IPR012902">
    <property type="entry name" value="N_methyl_site"/>
</dbReference>
<evidence type="ECO:0000256" key="1">
    <source>
        <dbReference type="ARBA" id="ARBA00005233"/>
    </source>
</evidence>
<dbReference type="PANTHER" id="PTHR30093:SF34">
    <property type="entry name" value="PREPILIN PEPTIDASE-DEPENDENT PROTEIN D"/>
    <property type="match status" value="1"/>
</dbReference>
<dbReference type="GO" id="GO:0009289">
    <property type="term" value="C:pilus"/>
    <property type="evidence" value="ECO:0007669"/>
    <property type="project" value="InterPro"/>
</dbReference>
<evidence type="ECO:0000313" key="5">
    <source>
        <dbReference type="EMBL" id="OLO10673.1"/>
    </source>
</evidence>
<evidence type="ECO:0000256" key="2">
    <source>
        <dbReference type="ARBA" id="ARBA00022481"/>
    </source>
</evidence>
<name>A0A1Q8TAG5_9GAMM</name>
<gene>
    <name evidence="5" type="ORF">BTW10_13290</name>
</gene>
<dbReference type="Gene3D" id="3.30.700.10">
    <property type="entry name" value="Glycoprotein, Type 4 Pilin"/>
    <property type="match status" value="1"/>
</dbReference>
<evidence type="ECO:0000256" key="3">
    <source>
        <dbReference type="RuleBase" id="RU000389"/>
    </source>
</evidence>
<evidence type="ECO:0008006" key="7">
    <source>
        <dbReference type="Google" id="ProtNLM"/>
    </source>
</evidence>
<dbReference type="EMBL" id="MSDQ01000032">
    <property type="protein sequence ID" value="OLO10673.1"/>
    <property type="molecule type" value="Genomic_DNA"/>
</dbReference>
<keyword evidence="6" id="KW-1185">Reference proteome</keyword>
<dbReference type="SUPFAM" id="SSF54523">
    <property type="entry name" value="Pili subunits"/>
    <property type="match status" value="1"/>
</dbReference>
<comment type="similarity">
    <text evidence="1 3">Belongs to the N-Me-Phe pilin family.</text>
</comment>